<dbReference type="Proteomes" id="UP000694050">
    <property type="component" value="Unassembled WGS sequence"/>
</dbReference>
<dbReference type="EMBL" id="JAELUQ010000005">
    <property type="protein sequence ID" value="KAG7413474.1"/>
    <property type="molecule type" value="Genomic_DNA"/>
</dbReference>
<comment type="caution">
    <text evidence="1">The sequence shown here is derived from an EMBL/GenBank/DDBJ whole genome shotgun (WGS) entry which is preliminary data.</text>
</comment>
<accession>A0A8J5NY15</accession>
<organism evidence="1 2">
    <name type="scientific">Fusarium oxysporum f. sp. rapae</name>
    <dbReference type="NCBI Taxonomy" id="485398"/>
    <lineage>
        <taxon>Eukaryota</taxon>
        <taxon>Fungi</taxon>
        <taxon>Dikarya</taxon>
        <taxon>Ascomycota</taxon>
        <taxon>Pezizomycotina</taxon>
        <taxon>Sordariomycetes</taxon>
        <taxon>Hypocreomycetidae</taxon>
        <taxon>Hypocreales</taxon>
        <taxon>Nectriaceae</taxon>
        <taxon>Fusarium</taxon>
        <taxon>Fusarium oxysporum species complex</taxon>
    </lineage>
</organism>
<gene>
    <name evidence="1" type="ORF">Forpe1208_v007626</name>
</gene>
<evidence type="ECO:0000313" key="1">
    <source>
        <dbReference type="EMBL" id="KAG7413474.1"/>
    </source>
</evidence>
<proteinExistence type="predicted"/>
<evidence type="ECO:0000313" key="2">
    <source>
        <dbReference type="Proteomes" id="UP000694050"/>
    </source>
</evidence>
<protein>
    <submittedName>
        <fullName evidence="1">Uncharacterized protein</fullName>
    </submittedName>
</protein>
<name>A0A8J5NY15_FUSOX</name>
<reference evidence="1" key="1">
    <citation type="submission" date="2021-04" db="EMBL/GenBank/DDBJ databases">
        <title>First draft genome resource for Brassicaceae pathogens Fusarium oxysporum f. sp. raphani and Fusarium oxysporum f. sp. rapae.</title>
        <authorList>
            <person name="Asai S."/>
        </authorList>
    </citation>
    <scope>NUCLEOTIDE SEQUENCE</scope>
    <source>
        <strain evidence="1">Tf1208</strain>
    </source>
</reference>
<dbReference type="AlphaFoldDB" id="A0A8J5NY15"/>
<sequence>MEAQSTGWFHLLLGIDGQLLPGFHAGTIARLGAGPFAGLIFPIRDGARPVPVMDLIIPLDHILDAVTLNSIDADGIKSLATLRAFNAMDLSELGNHVKGSDILGEQLKNLDLSNSVNPCQSNPLRG</sequence>